<dbReference type="SUPFAM" id="SSF52047">
    <property type="entry name" value="RNI-like"/>
    <property type="match status" value="2"/>
</dbReference>
<feature type="domain" description="DNA repair protein rhp7 treble clef" evidence="2">
    <location>
        <begin position="134"/>
        <end position="172"/>
    </location>
</feature>
<dbReference type="InterPro" id="IPR006553">
    <property type="entry name" value="Leu-rich_rpt_Cys-con_subtyp"/>
</dbReference>
<feature type="compositionally biased region" description="Basic residues" evidence="1">
    <location>
        <begin position="101"/>
        <end position="113"/>
    </location>
</feature>
<dbReference type="OrthoDB" id="1924287at2759"/>
<feature type="region of interest" description="Disordered" evidence="1">
    <location>
        <begin position="32"/>
        <end position="122"/>
    </location>
</feature>
<dbReference type="EMBL" id="JAESVG020000005">
    <property type="protein sequence ID" value="KAG8627506.1"/>
    <property type="molecule type" value="Genomic_DNA"/>
</dbReference>
<accession>A0A8K0L0A4</accession>
<organism evidence="3 4">
    <name type="scientific">Elsinoe batatas</name>
    <dbReference type="NCBI Taxonomy" id="2601811"/>
    <lineage>
        <taxon>Eukaryota</taxon>
        <taxon>Fungi</taxon>
        <taxon>Dikarya</taxon>
        <taxon>Ascomycota</taxon>
        <taxon>Pezizomycotina</taxon>
        <taxon>Dothideomycetes</taxon>
        <taxon>Dothideomycetidae</taxon>
        <taxon>Myriangiales</taxon>
        <taxon>Elsinoaceae</taxon>
        <taxon>Elsinoe</taxon>
    </lineage>
</organism>
<dbReference type="InterPro" id="IPR032675">
    <property type="entry name" value="LRR_dom_sf"/>
</dbReference>
<sequence>MSGRRGGNRIRGPQSALTDFLAANNISAAQIRDEYERRQREAELQASANGEGPSTSAAQQPGEDDDADLEVAEAVAAAEEAAEKSKKRKRNKKEAIEKIKDAKKKNKKSKKKHIDSDDDDYDALDVYKKAKPMPGQFENCEICDKRFTVTPYSVEGPDGGLLCTPCGKKQKQHLKKEEKAQQKKPAGRKRRQAESNRLDGIAANKAKSLAQLCIEKVVQYHDDVEELGDIPQPLLEKVSAIFSKKRVMNSKTLKLFVRPDLDTIAIHDAANLTVEDYQQMFAVAPNVSKLVLRNAHQLKDEAIEYMLDKCDNISYLQLYTANLISDDMWIRVFQKYGKKLKTLKLEWLDATFDDDICTAMVANCPNITRLKFKRCRRLGEGAVEIISKLKHLEHLSLQFSSDVAPETLVTLINRVGSGLQTLSLEHFLDLDDSVLAAIHNDCTQLSKLRITENDTATDAAYAELFTGWKNPPLTFVDLNSNRDIDNNNPNGPDEAIGLADKGFRALMKHSGEAIKHLDMASCRHVSLKTFNDIFDGKKVYPALESINLSFCSCVDTRVIAGVFKSCPAINQVIAFGCFDVMDVVVPRGVILIGVPKAQDAIEQVGFGLGVEEAIGQMVEAAA</sequence>
<comment type="caution">
    <text evidence="3">The sequence shown here is derived from an EMBL/GenBank/DDBJ whole genome shotgun (WGS) entry which is preliminary data.</text>
</comment>
<dbReference type="FunFam" id="3.80.10.10:FF:000601">
    <property type="entry name" value="DNA repair protein Rad7, protein"/>
    <property type="match status" value="1"/>
</dbReference>
<protein>
    <recommendedName>
        <fullName evidence="2">DNA repair protein rhp7 treble clef domain-containing protein</fullName>
    </recommendedName>
</protein>
<gene>
    <name evidence="3" type="ORF">KVT40_004989</name>
</gene>
<feature type="compositionally biased region" description="Acidic residues" evidence="1">
    <location>
        <begin position="62"/>
        <end position="71"/>
    </location>
</feature>
<evidence type="ECO:0000259" key="2">
    <source>
        <dbReference type="Pfam" id="PF23550"/>
    </source>
</evidence>
<dbReference type="GO" id="GO:0031146">
    <property type="term" value="P:SCF-dependent proteasomal ubiquitin-dependent protein catabolic process"/>
    <property type="evidence" value="ECO:0007669"/>
    <property type="project" value="TreeGrafter"/>
</dbReference>
<dbReference type="AlphaFoldDB" id="A0A8K0L0A4"/>
<keyword evidence="4" id="KW-1185">Reference proteome</keyword>
<dbReference type="Gene3D" id="3.80.10.10">
    <property type="entry name" value="Ribonuclease Inhibitor"/>
    <property type="match status" value="1"/>
</dbReference>
<feature type="region of interest" description="Disordered" evidence="1">
    <location>
        <begin position="174"/>
        <end position="198"/>
    </location>
</feature>
<evidence type="ECO:0000313" key="4">
    <source>
        <dbReference type="Proteomes" id="UP000809789"/>
    </source>
</evidence>
<dbReference type="PANTHER" id="PTHR13318">
    <property type="entry name" value="PARTNER OF PAIRED, ISOFORM B-RELATED"/>
    <property type="match status" value="1"/>
</dbReference>
<dbReference type="SMART" id="SM00367">
    <property type="entry name" value="LRR_CC"/>
    <property type="match status" value="4"/>
</dbReference>
<evidence type="ECO:0000256" key="1">
    <source>
        <dbReference type="SAM" id="MobiDB-lite"/>
    </source>
</evidence>
<dbReference type="GO" id="GO:0019005">
    <property type="term" value="C:SCF ubiquitin ligase complex"/>
    <property type="evidence" value="ECO:0007669"/>
    <property type="project" value="TreeGrafter"/>
</dbReference>
<feature type="compositionally biased region" description="Basic and acidic residues" evidence="1">
    <location>
        <begin position="32"/>
        <end position="43"/>
    </location>
</feature>
<evidence type="ECO:0000313" key="3">
    <source>
        <dbReference type="EMBL" id="KAG8627506.1"/>
    </source>
</evidence>
<dbReference type="Proteomes" id="UP000809789">
    <property type="component" value="Unassembled WGS sequence"/>
</dbReference>
<feature type="compositionally biased region" description="Polar residues" evidence="1">
    <location>
        <begin position="46"/>
        <end position="59"/>
    </location>
</feature>
<reference evidence="3" key="1">
    <citation type="submission" date="2021-07" db="EMBL/GenBank/DDBJ databases">
        <title>Elsinoe batatas strain:CRI-CJ2 Genome sequencing and assembly.</title>
        <authorList>
            <person name="Huang L."/>
        </authorList>
    </citation>
    <scope>NUCLEOTIDE SEQUENCE</scope>
    <source>
        <strain evidence="3">CRI-CJ2</strain>
    </source>
</reference>
<dbReference type="Pfam" id="PF23550">
    <property type="entry name" value="zf_Tbcl_Rhp7"/>
    <property type="match status" value="1"/>
</dbReference>
<dbReference type="PANTHER" id="PTHR13318:SF234">
    <property type="entry name" value="RNI-LIKE PROTEIN"/>
    <property type="match status" value="1"/>
</dbReference>
<proteinExistence type="predicted"/>
<dbReference type="InterPro" id="IPR056451">
    <property type="entry name" value="Znf_Tbcl_Rhp7"/>
</dbReference>
<name>A0A8K0L0A4_9PEZI</name>